<evidence type="ECO:0000259" key="2">
    <source>
        <dbReference type="Pfam" id="PF13701"/>
    </source>
</evidence>
<dbReference type="AlphaFoldDB" id="A0A0D8B5C0"/>
<reference evidence="4" key="1">
    <citation type="submission" date="2015-02" db="EMBL/GenBank/DDBJ databases">
        <title>Draft Genome of Frankia sp. CpI1-S.</title>
        <authorList>
            <person name="Oshone R.T."/>
            <person name="Ngom M."/>
            <person name="Ghodhbane-Gtari F."/>
            <person name="Gtari M."/>
            <person name="Morris K."/>
            <person name="Thomas K."/>
            <person name="Sen A."/>
            <person name="Tisa L.S."/>
        </authorList>
    </citation>
    <scope>NUCLEOTIDE SEQUENCE [LARGE SCALE GENOMIC DNA]</scope>
    <source>
        <strain evidence="4">CpI1-S</strain>
    </source>
</reference>
<evidence type="ECO:0000313" key="3">
    <source>
        <dbReference type="EMBL" id="KJE19290.1"/>
    </source>
</evidence>
<proteinExistence type="predicted"/>
<protein>
    <submittedName>
        <fullName evidence="3">Transposase family protein</fullName>
    </submittedName>
</protein>
<name>A0A0D8B5C0_9ACTN</name>
<keyword evidence="4" id="KW-1185">Reference proteome</keyword>
<gene>
    <name evidence="3" type="ORF">FF36_06437</name>
</gene>
<accession>A0A0D8B5C0</accession>
<feature type="region of interest" description="Disordered" evidence="1">
    <location>
        <begin position="1"/>
        <end position="23"/>
    </location>
</feature>
<dbReference type="InterPro" id="IPR025668">
    <property type="entry name" value="Tnp_DDE_dom"/>
</dbReference>
<dbReference type="EMBL" id="JYFN01000136">
    <property type="protein sequence ID" value="KJE19290.1"/>
    <property type="molecule type" value="Genomic_DNA"/>
</dbReference>
<feature type="compositionally biased region" description="Basic and acidic residues" evidence="1">
    <location>
        <begin position="1"/>
        <end position="12"/>
    </location>
</feature>
<sequence>MNRLRRPAESRKRAPRVRVGPSDRSLTGMAGLAAVAELVDRLGVVEALDERVGPVKRRARGLSGGELLVGLATGQLAGQATLAGLDRLRLDEAGGLLAAVPFAPSRTAARLSGRFGPAALSGLEAMVGVLAGRWLSRLPGQRRTELVAGRPTIDLDSSDVEVYGRKKRGVAYTYEGKKAGRPLLASWARTGLVLAADLLAGDQDVRPRAASLLARALANLPTAVCAPPLVRADSGFFTGELARAAVRAGADFAIAAPRNSALWRAYAAVDENAWTDARDMAGAQLAAAGYAPAGWPPGTYTIIRRVKVPAVEISTDPRSRRRPRSRKTSSPSRSTASPTTPGRSASSSRTSPPTNPRASSPSSTGSAAAPTSRPRSKMSSSAPACATCPRPTRPSTRSGCGRRSWPAGCPRCSSR</sequence>
<dbReference type="Proteomes" id="UP000032545">
    <property type="component" value="Unassembled WGS sequence"/>
</dbReference>
<comment type="caution">
    <text evidence="3">The sequence shown here is derived from an EMBL/GenBank/DDBJ whole genome shotgun (WGS) entry which is preliminary data.</text>
</comment>
<feature type="compositionally biased region" description="Low complexity" evidence="1">
    <location>
        <begin position="328"/>
        <end position="373"/>
    </location>
</feature>
<reference evidence="3 4" key="2">
    <citation type="journal article" date="2016" name="Genome Announc.">
        <title>Permanent Draft Genome Sequences for Two Variants of Frankia sp. Strain CpI1, the First Frankia Strain Isolated from Root Nodules of Comptonia peregrina.</title>
        <authorList>
            <person name="Oshone R."/>
            <person name="Hurst S.G.IV."/>
            <person name="Abebe-Akele F."/>
            <person name="Simpson S."/>
            <person name="Morris K."/>
            <person name="Thomas W.K."/>
            <person name="Tisa L.S."/>
        </authorList>
    </citation>
    <scope>NUCLEOTIDE SEQUENCE [LARGE SCALE GENOMIC DNA]</scope>
    <source>
        <strain evidence="4">CpI1-S</strain>
    </source>
</reference>
<organism evidence="3 4">
    <name type="scientific">Frankia torreyi</name>
    <dbReference type="NCBI Taxonomy" id="1856"/>
    <lineage>
        <taxon>Bacteria</taxon>
        <taxon>Bacillati</taxon>
        <taxon>Actinomycetota</taxon>
        <taxon>Actinomycetes</taxon>
        <taxon>Frankiales</taxon>
        <taxon>Frankiaceae</taxon>
        <taxon>Frankia</taxon>
    </lineage>
</organism>
<feature type="region of interest" description="Disordered" evidence="1">
    <location>
        <begin position="313"/>
        <end position="415"/>
    </location>
</feature>
<evidence type="ECO:0000313" key="4">
    <source>
        <dbReference type="Proteomes" id="UP000032545"/>
    </source>
</evidence>
<evidence type="ECO:0000256" key="1">
    <source>
        <dbReference type="SAM" id="MobiDB-lite"/>
    </source>
</evidence>
<feature type="domain" description="Transposase DDE" evidence="2">
    <location>
        <begin position="12"/>
        <end position="305"/>
    </location>
</feature>
<dbReference type="Pfam" id="PF13701">
    <property type="entry name" value="DDE_Tnp_1_4"/>
    <property type="match status" value="1"/>
</dbReference>
<dbReference type="PATRIC" id="fig|1502723.3.peg.1426"/>